<organism evidence="1 2">
    <name type="scientific">Pullulanibacillus pueri</name>
    <dbReference type="NCBI Taxonomy" id="1437324"/>
    <lineage>
        <taxon>Bacteria</taxon>
        <taxon>Bacillati</taxon>
        <taxon>Bacillota</taxon>
        <taxon>Bacilli</taxon>
        <taxon>Bacillales</taxon>
        <taxon>Sporolactobacillaceae</taxon>
        <taxon>Pullulanibacillus</taxon>
    </lineage>
</organism>
<evidence type="ECO:0000313" key="1">
    <source>
        <dbReference type="EMBL" id="GGH84197.1"/>
    </source>
</evidence>
<name>A0A8J2ZY29_9BACL</name>
<dbReference type="RefSeq" id="WP_188497874.1">
    <property type="nucleotide sequence ID" value="NZ_BMFV01000020.1"/>
</dbReference>
<sequence>MEQFSFFLEYDGRKTMTAANHPPIDQITALQIRQAVDKFCRKRGYKISNVESLDEGDYRAFLYKKALFKKDKELIFYIRQDSRQNTEV</sequence>
<protein>
    <submittedName>
        <fullName evidence="1">Uncharacterized protein</fullName>
    </submittedName>
</protein>
<accession>A0A8J2ZY29</accession>
<dbReference type="AlphaFoldDB" id="A0A8J2ZY29"/>
<dbReference type="Proteomes" id="UP000656813">
    <property type="component" value="Unassembled WGS sequence"/>
</dbReference>
<reference evidence="1" key="2">
    <citation type="submission" date="2020-09" db="EMBL/GenBank/DDBJ databases">
        <authorList>
            <person name="Sun Q."/>
            <person name="Zhou Y."/>
        </authorList>
    </citation>
    <scope>NUCLEOTIDE SEQUENCE</scope>
    <source>
        <strain evidence="1">CGMCC 1.12777</strain>
    </source>
</reference>
<keyword evidence="2" id="KW-1185">Reference proteome</keyword>
<evidence type="ECO:0000313" key="2">
    <source>
        <dbReference type="Proteomes" id="UP000656813"/>
    </source>
</evidence>
<reference evidence="1" key="1">
    <citation type="journal article" date="2014" name="Int. J. Syst. Evol. Microbiol.">
        <title>Complete genome sequence of Corynebacterium casei LMG S-19264T (=DSM 44701T), isolated from a smear-ripened cheese.</title>
        <authorList>
            <consortium name="US DOE Joint Genome Institute (JGI-PGF)"/>
            <person name="Walter F."/>
            <person name="Albersmeier A."/>
            <person name="Kalinowski J."/>
            <person name="Ruckert C."/>
        </authorList>
    </citation>
    <scope>NUCLEOTIDE SEQUENCE</scope>
    <source>
        <strain evidence="1">CGMCC 1.12777</strain>
    </source>
</reference>
<dbReference type="EMBL" id="BMFV01000020">
    <property type="protein sequence ID" value="GGH84197.1"/>
    <property type="molecule type" value="Genomic_DNA"/>
</dbReference>
<gene>
    <name evidence="1" type="ORF">GCM10007096_26720</name>
</gene>
<proteinExistence type="predicted"/>
<comment type="caution">
    <text evidence="1">The sequence shown here is derived from an EMBL/GenBank/DDBJ whole genome shotgun (WGS) entry which is preliminary data.</text>
</comment>